<proteinExistence type="predicted"/>
<dbReference type="Pfam" id="PF05960">
    <property type="entry name" value="DUF885"/>
    <property type="match status" value="1"/>
</dbReference>
<reference evidence="1" key="2">
    <citation type="submission" date="2020-06" db="EMBL/GenBank/DDBJ databases">
        <authorList>
            <person name="Sheffer M."/>
        </authorList>
    </citation>
    <scope>NUCLEOTIDE SEQUENCE</scope>
</reference>
<dbReference type="EMBL" id="JABXBU010000012">
    <property type="protein sequence ID" value="KAF8788723.1"/>
    <property type="molecule type" value="Genomic_DNA"/>
</dbReference>
<organism evidence="1 2">
    <name type="scientific">Argiope bruennichi</name>
    <name type="common">Wasp spider</name>
    <name type="synonym">Aranea bruennichi</name>
    <dbReference type="NCBI Taxonomy" id="94029"/>
    <lineage>
        <taxon>Eukaryota</taxon>
        <taxon>Metazoa</taxon>
        <taxon>Ecdysozoa</taxon>
        <taxon>Arthropoda</taxon>
        <taxon>Chelicerata</taxon>
        <taxon>Arachnida</taxon>
        <taxon>Araneae</taxon>
        <taxon>Araneomorphae</taxon>
        <taxon>Entelegynae</taxon>
        <taxon>Araneoidea</taxon>
        <taxon>Araneidae</taxon>
        <taxon>Argiope</taxon>
    </lineage>
</organism>
<dbReference type="InterPro" id="IPR010281">
    <property type="entry name" value="DUF885"/>
</dbReference>
<comment type="caution">
    <text evidence="1">The sequence shown here is derived from an EMBL/GenBank/DDBJ whole genome shotgun (WGS) entry which is preliminary data.</text>
</comment>
<dbReference type="PANTHER" id="PTHR33361">
    <property type="entry name" value="GLR0591 PROTEIN"/>
    <property type="match status" value="1"/>
</dbReference>
<name>A0A8T0FIT1_ARGBR</name>
<dbReference type="PANTHER" id="PTHR33361:SF2">
    <property type="entry name" value="DUF885 DOMAIN-CONTAINING PROTEIN"/>
    <property type="match status" value="1"/>
</dbReference>
<evidence type="ECO:0000313" key="2">
    <source>
        <dbReference type="Proteomes" id="UP000807504"/>
    </source>
</evidence>
<protein>
    <recommendedName>
        <fullName evidence="3">DUF885 domain-containing protein</fullName>
    </recommendedName>
</protein>
<dbReference type="AlphaFoldDB" id="A0A8T0FIT1"/>
<keyword evidence="2" id="KW-1185">Reference proteome</keyword>
<evidence type="ECO:0008006" key="3">
    <source>
        <dbReference type="Google" id="ProtNLM"/>
    </source>
</evidence>
<gene>
    <name evidence="1" type="ORF">HNY73_006732</name>
</gene>
<reference evidence="1" key="1">
    <citation type="journal article" date="2020" name="bioRxiv">
        <title>Chromosome-level reference genome of the European wasp spider Argiope bruennichi: a resource for studies on range expansion and evolutionary adaptation.</title>
        <authorList>
            <person name="Sheffer M.M."/>
            <person name="Hoppe A."/>
            <person name="Krehenwinkel H."/>
            <person name="Uhl G."/>
            <person name="Kuss A.W."/>
            <person name="Jensen L."/>
            <person name="Jensen C."/>
            <person name="Gillespie R.G."/>
            <person name="Hoff K.J."/>
            <person name="Prost S."/>
        </authorList>
    </citation>
    <scope>NUCLEOTIDE SEQUENCE</scope>
</reference>
<sequence>MNEFLERANQLLSICNEGSETQTNLLLFIKNLEFELDHLMSGSHLFPISKLFTPQMGLRHVLKYTKINNAEDAWNLIARYRAIPEQVDEQIELMREGIRTNFTLSDISLFSKSGNWDQAEDVETSPFYKPFINISESITGDELIAIQENASDAILNHVLPAYKKVDDFINNEYRLHTRPGIGVSTLPNGRDFYRQELAYHLTDTGVTPEQIHNMGLREVERITKEMDEVVKSLGFNMTHQEFSNMIRNDTTQFFGTEDEALETYRKVLEEAIAPKLSNIFKNIPEKLLTVEKIPKELATGPQAYYMMPSADNSTPGTFFLDTNSLHNLPKYDVVTLAMHEGVPGHHFQYAYVMERDDIPDFRKYGVRSNAFVEGWALYAEYLGYELGLFNDTYMRYGHLSYEIFRACRMVVDTGMHVMGWSRQQAIEYMLNNSASSVGNIEREIDRYITWPGQACAYKYGELKIKSMRRKAEEIMGDAFDIREFHDIILRNNGPLELVEKQIDRYIESYQRSPTEVTSQSP</sequence>
<evidence type="ECO:0000313" key="1">
    <source>
        <dbReference type="EMBL" id="KAF8788723.1"/>
    </source>
</evidence>
<accession>A0A8T0FIT1</accession>
<dbReference type="Proteomes" id="UP000807504">
    <property type="component" value="Unassembled WGS sequence"/>
</dbReference>